<evidence type="ECO:0000256" key="1">
    <source>
        <dbReference type="ARBA" id="ARBA00022490"/>
    </source>
</evidence>
<dbReference type="GO" id="GO:0005829">
    <property type="term" value="C:cytosol"/>
    <property type="evidence" value="ECO:0007669"/>
    <property type="project" value="TreeGrafter"/>
</dbReference>
<dbReference type="Pfam" id="PF00009">
    <property type="entry name" value="GTP_EFTU"/>
    <property type="match status" value="1"/>
</dbReference>
<dbReference type="SUPFAM" id="SSF52540">
    <property type="entry name" value="P-loop containing nucleoside triphosphate hydrolases"/>
    <property type="match status" value="1"/>
</dbReference>
<keyword evidence="2" id="KW-0251">Elongation factor</keyword>
<reference evidence="7 8" key="1">
    <citation type="journal article" date="2018" name="Mol. Plant">
        <title>The genome of Artemisia annua provides insight into the evolution of Asteraceae family and artemisinin biosynthesis.</title>
        <authorList>
            <person name="Shen Q."/>
            <person name="Zhang L."/>
            <person name="Liao Z."/>
            <person name="Wang S."/>
            <person name="Yan T."/>
            <person name="Shi P."/>
            <person name="Liu M."/>
            <person name="Fu X."/>
            <person name="Pan Q."/>
            <person name="Wang Y."/>
            <person name="Lv Z."/>
            <person name="Lu X."/>
            <person name="Zhang F."/>
            <person name="Jiang W."/>
            <person name="Ma Y."/>
            <person name="Chen M."/>
            <person name="Hao X."/>
            <person name="Li L."/>
            <person name="Tang Y."/>
            <person name="Lv G."/>
            <person name="Zhou Y."/>
            <person name="Sun X."/>
            <person name="Brodelius P.E."/>
            <person name="Rose J.K.C."/>
            <person name="Tang K."/>
        </authorList>
    </citation>
    <scope>NUCLEOTIDE SEQUENCE [LARGE SCALE GENOMIC DNA]</scope>
    <source>
        <strain evidence="8">cv. Huhao1</strain>
        <tissue evidence="7">Leaf</tissue>
    </source>
</reference>
<dbReference type="AlphaFoldDB" id="A0A2U1MZL5"/>
<dbReference type="PRINTS" id="PR00315">
    <property type="entry name" value="ELONGATNFCT"/>
</dbReference>
<evidence type="ECO:0000259" key="6">
    <source>
        <dbReference type="PROSITE" id="PS51722"/>
    </source>
</evidence>
<evidence type="ECO:0008006" key="9">
    <source>
        <dbReference type="Google" id="ProtNLM"/>
    </source>
</evidence>
<dbReference type="GO" id="GO:0043022">
    <property type="term" value="F:ribosome binding"/>
    <property type="evidence" value="ECO:0007669"/>
    <property type="project" value="TreeGrafter"/>
</dbReference>
<dbReference type="Pfam" id="PF22936">
    <property type="entry name" value="Pol_BBD"/>
    <property type="match status" value="1"/>
</dbReference>
<feature type="region of interest" description="Disordered" evidence="4">
    <location>
        <begin position="675"/>
        <end position="701"/>
    </location>
</feature>
<comment type="caution">
    <text evidence="7">The sequence shown here is derived from an EMBL/GenBank/DDBJ whole genome shotgun (WGS) entry which is preliminary data.</text>
</comment>
<evidence type="ECO:0000313" key="7">
    <source>
        <dbReference type="EMBL" id="PWA66677.1"/>
    </source>
</evidence>
<dbReference type="Pfam" id="PF01388">
    <property type="entry name" value="ARID"/>
    <property type="match status" value="1"/>
</dbReference>
<dbReference type="PROSITE" id="PS51011">
    <property type="entry name" value="ARID"/>
    <property type="match status" value="1"/>
</dbReference>
<dbReference type="Proteomes" id="UP000245207">
    <property type="component" value="Unassembled WGS sequence"/>
</dbReference>
<accession>A0A2U1MZL5</accession>
<dbReference type="InterPro" id="IPR054722">
    <property type="entry name" value="PolX-like_BBD"/>
</dbReference>
<dbReference type="STRING" id="35608.A0A2U1MZL5"/>
<dbReference type="Gene3D" id="1.10.150.60">
    <property type="entry name" value="ARID DNA-binding domain"/>
    <property type="match status" value="1"/>
</dbReference>
<feature type="domain" description="Tr-type G" evidence="6">
    <location>
        <begin position="1"/>
        <end position="265"/>
    </location>
</feature>
<gene>
    <name evidence="7" type="ORF">CTI12_AA193660</name>
</gene>
<dbReference type="PANTHER" id="PTHR42908">
    <property type="entry name" value="TRANSLATION ELONGATION FACTOR-RELATED"/>
    <property type="match status" value="1"/>
</dbReference>
<dbReference type="PROSITE" id="PS51722">
    <property type="entry name" value="G_TR_2"/>
    <property type="match status" value="1"/>
</dbReference>
<evidence type="ECO:0000256" key="3">
    <source>
        <dbReference type="ARBA" id="ARBA00022917"/>
    </source>
</evidence>
<keyword evidence="3" id="KW-0648">Protein biosynthesis</keyword>
<dbReference type="GO" id="GO:0005525">
    <property type="term" value="F:GTP binding"/>
    <property type="evidence" value="ECO:0007669"/>
    <property type="project" value="InterPro"/>
</dbReference>
<evidence type="ECO:0000313" key="8">
    <source>
        <dbReference type="Proteomes" id="UP000245207"/>
    </source>
</evidence>
<evidence type="ECO:0000259" key="5">
    <source>
        <dbReference type="PROSITE" id="PS51011"/>
    </source>
</evidence>
<dbReference type="InterPro" id="IPR027417">
    <property type="entry name" value="P-loop_NTPase"/>
</dbReference>
<dbReference type="SUPFAM" id="SSF46774">
    <property type="entry name" value="ARID-like"/>
    <property type="match status" value="1"/>
</dbReference>
<sequence>MTNTTERGITIKSSAFSLHYALTNQNVVNDYLINLIDSPGHTDFSSEVIAALCITDGAIVVVDCIEGVCVGIDAVLRQALSERIHPVLTLNKMDICFLELKNDSEDVGEDAYQTFNKAIDMANDIINANTDSDLGDVAFYPNKADFAKMLAKNFGFEESLMMERLWGENYYDTKTKKWTNVKTKSSTCKRGFVRFCYDPIKKIIEACMNDKKKDLFGWLEKLDITMKDDEKKLMHEELVKCVMQKWFPAAKSVYKMMIDHLPSPETAQKYRVGNLYNGSLDDIYAKAIKECDPEVSLPLAKRARCYVCKQRGHTYWMCEKRKGQVGVEKQYGNHTNNQETMERVRYPERVHVKADYLIEGSDYNMWDQIWYVSHKYNFHMSPRQELFSNLQYKFNMVGKEEEEKMFIFSYGEGSVKVNTKEGEVTIGQVQYTPEVTLNVLSWRLLEEQGFTLQVNNNTCEIRYMYDEGPSMVTMDSTNELVWGPKEVVKEHNKFLEEYFASMDPNTESSLIKGLEDLTWDREVTKDYIDSEYISWNGELYALKVNSFNRFMAFMNLIQKDEVVFRNWATISKNFEDVIKWFYLVYLNYDMIEALPPKIGVIKIDLLCLHKAVAGLGGYVSTTLGGKWGLIARMQGLTMEDGQAIRDCYRKFIDQMVVYHETARVPWGETQQDVGRSIGSAGLPSQKEVAVRDEEEQDGAMKNQVIKVKTEEHSSDDNNDFDVIV</sequence>
<organism evidence="7 8">
    <name type="scientific">Artemisia annua</name>
    <name type="common">Sweet wormwood</name>
    <dbReference type="NCBI Taxonomy" id="35608"/>
    <lineage>
        <taxon>Eukaryota</taxon>
        <taxon>Viridiplantae</taxon>
        <taxon>Streptophyta</taxon>
        <taxon>Embryophyta</taxon>
        <taxon>Tracheophyta</taxon>
        <taxon>Spermatophyta</taxon>
        <taxon>Magnoliopsida</taxon>
        <taxon>eudicotyledons</taxon>
        <taxon>Gunneridae</taxon>
        <taxon>Pentapetalae</taxon>
        <taxon>asterids</taxon>
        <taxon>campanulids</taxon>
        <taxon>Asterales</taxon>
        <taxon>Asteraceae</taxon>
        <taxon>Asteroideae</taxon>
        <taxon>Anthemideae</taxon>
        <taxon>Artemisiinae</taxon>
        <taxon>Artemisia</taxon>
    </lineage>
</organism>
<dbReference type="CDD" id="cd16100">
    <property type="entry name" value="ARID"/>
    <property type="match status" value="1"/>
</dbReference>
<evidence type="ECO:0000256" key="4">
    <source>
        <dbReference type="SAM" id="MobiDB-lite"/>
    </source>
</evidence>
<dbReference type="GO" id="GO:0003924">
    <property type="term" value="F:GTPase activity"/>
    <property type="evidence" value="ECO:0007669"/>
    <property type="project" value="InterPro"/>
</dbReference>
<dbReference type="GO" id="GO:0003677">
    <property type="term" value="F:DNA binding"/>
    <property type="evidence" value="ECO:0007669"/>
    <property type="project" value="InterPro"/>
</dbReference>
<proteinExistence type="predicted"/>
<dbReference type="Gene3D" id="3.40.50.300">
    <property type="entry name" value="P-loop containing nucleotide triphosphate hydrolases"/>
    <property type="match status" value="1"/>
</dbReference>
<dbReference type="OrthoDB" id="1751533at2759"/>
<dbReference type="FunFam" id="3.90.1430.10:FF:000003">
    <property type="entry name" value="Elongation factor 2"/>
    <property type="match status" value="1"/>
</dbReference>
<dbReference type="Gene3D" id="3.90.1430.10">
    <property type="entry name" value="Yeast translation eEF2 (G' domain)"/>
    <property type="match status" value="1"/>
</dbReference>
<name>A0A2U1MZL5_ARTAN</name>
<dbReference type="PANTHER" id="PTHR42908:SF10">
    <property type="entry name" value="EUKARYOTIC TRANSLATION ELONGATION FACTOR 2"/>
    <property type="match status" value="1"/>
</dbReference>
<dbReference type="GO" id="GO:0003746">
    <property type="term" value="F:translation elongation factor activity"/>
    <property type="evidence" value="ECO:0007669"/>
    <property type="project" value="UniProtKB-KW"/>
</dbReference>
<feature type="domain" description="ARID" evidence="5">
    <location>
        <begin position="568"/>
        <end position="660"/>
    </location>
</feature>
<keyword evidence="8" id="KW-1185">Reference proteome</keyword>
<dbReference type="EMBL" id="PKPP01003985">
    <property type="protein sequence ID" value="PWA66677.1"/>
    <property type="molecule type" value="Genomic_DNA"/>
</dbReference>
<evidence type="ECO:0000256" key="2">
    <source>
        <dbReference type="ARBA" id="ARBA00022768"/>
    </source>
</evidence>
<dbReference type="InterPro" id="IPR000795">
    <property type="entry name" value="T_Tr_GTP-bd_dom"/>
</dbReference>
<dbReference type="InterPro" id="IPR001606">
    <property type="entry name" value="ARID_dom"/>
</dbReference>
<keyword evidence="1" id="KW-0963">Cytoplasm</keyword>
<dbReference type="InterPro" id="IPR036431">
    <property type="entry name" value="ARID_dom_sf"/>
</dbReference>
<protein>
    <recommendedName>
        <fullName evidence="9">Elongation factor 2</fullName>
    </recommendedName>
</protein>
<dbReference type="GO" id="GO:1990904">
    <property type="term" value="C:ribonucleoprotein complex"/>
    <property type="evidence" value="ECO:0007669"/>
    <property type="project" value="TreeGrafter"/>
</dbReference>